<dbReference type="SUPFAM" id="SSF109854">
    <property type="entry name" value="DinB/YfiT-like putative metalloenzymes"/>
    <property type="match status" value="1"/>
</dbReference>
<organism evidence="3 4">
    <name type="scientific">Yimella lutea</name>
    <dbReference type="NCBI Taxonomy" id="587872"/>
    <lineage>
        <taxon>Bacteria</taxon>
        <taxon>Bacillati</taxon>
        <taxon>Actinomycetota</taxon>
        <taxon>Actinomycetes</taxon>
        <taxon>Micrococcales</taxon>
        <taxon>Dermacoccaceae</taxon>
        <taxon>Yimella</taxon>
    </lineage>
</organism>
<sequence>MSLDFRAQLEHQSQLFRTAIEASEPSARVPTCPDWNADDLLAHLTEVQWFWSTVLATPVRHASQLAEIERPERADGRDALLSAFDDAHAKLCDALGSTDVGAARWMWTRDPGLHTAGYIARRQAHEALIHRVDAELTIAQPISHIDPVLAADGVDEILRVMLGGHPEWTTFAAQDGIVRFEAVDTGDNWTVHLGRLAGTHPESGETVDETSMLPIDSGEPIATISGRAWELDLWLWNRGDFDMLERSGDTVALQHVVDALAEGLN</sequence>
<dbReference type="InterPro" id="IPR034660">
    <property type="entry name" value="DinB/YfiT-like"/>
</dbReference>
<evidence type="ECO:0000259" key="1">
    <source>
        <dbReference type="Pfam" id="PF07398"/>
    </source>
</evidence>
<dbReference type="AlphaFoldDB" id="A0A542EIL1"/>
<gene>
    <name evidence="3" type="ORF">FB459_2708</name>
</gene>
<reference evidence="3 4" key="1">
    <citation type="submission" date="2019-06" db="EMBL/GenBank/DDBJ databases">
        <title>Sequencing the genomes of 1000 actinobacteria strains.</title>
        <authorList>
            <person name="Klenk H.-P."/>
        </authorList>
    </citation>
    <scope>NUCLEOTIDE SEQUENCE [LARGE SCALE GENOMIC DNA]</scope>
    <source>
        <strain evidence="3 4">DSM 19828</strain>
    </source>
</reference>
<dbReference type="NCBIfam" id="TIGR03083">
    <property type="entry name" value="maleylpyruvate isomerase family mycothiol-dependent enzyme"/>
    <property type="match status" value="1"/>
</dbReference>
<evidence type="ECO:0000313" key="4">
    <source>
        <dbReference type="Proteomes" id="UP000320806"/>
    </source>
</evidence>
<dbReference type="InterPro" id="IPR024344">
    <property type="entry name" value="MDMPI_metal-binding"/>
</dbReference>
<dbReference type="OrthoDB" id="3671213at2"/>
<dbReference type="Pfam" id="PF07398">
    <property type="entry name" value="MDMPI_C"/>
    <property type="match status" value="1"/>
</dbReference>
<dbReference type="PANTHER" id="PTHR40758:SF1">
    <property type="entry name" value="CONSERVED PROTEIN"/>
    <property type="match status" value="1"/>
</dbReference>
<dbReference type="EMBL" id="VFMO01000001">
    <property type="protein sequence ID" value="TQJ15178.1"/>
    <property type="molecule type" value="Genomic_DNA"/>
</dbReference>
<accession>A0A542EIL1</accession>
<dbReference type="GO" id="GO:0046872">
    <property type="term" value="F:metal ion binding"/>
    <property type="evidence" value="ECO:0007669"/>
    <property type="project" value="InterPro"/>
</dbReference>
<dbReference type="Proteomes" id="UP000320806">
    <property type="component" value="Unassembled WGS sequence"/>
</dbReference>
<dbReference type="GO" id="GO:0005886">
    <property type="term" value="C:plasma membrane"/>
    <property type="evidence" value="ECO:0007669"/>
    <property type="project" value="TreeGrafter"/>
</dbReference>
<proteinExistence type="predicted"/>
<dbReference type="PANTHER" id="PTHR40758">
    <property type="entry name" value="CONSERVED PROTEIN"/>
    <property type="match status" value="1"/>
</dbReference>
<comment type="caution">
    <text evidence="3">The sequence shown here is derived from an EMBL/GenBank/DDBJ whole genome shotgun (WGS) entry which is preliminary data.</text>
</comment>
<dbReference type="RefSeq" id="WP_129625665.1">
    <property type="nucleotide sequence ID" value="NZ_BAABCI010000022.1"/>
</dbReference>
<feature type="domain" description="MDMPI C-terminal" evidence="1">
    <location>
        <begin position="149"/>
        <end position="254"/>
    </location>
</feature>
<evidence type="ECO:0000259" key="2">
    <source>
        <dbReference type="Pfam" id="PF11716"/>
    </source>
</evidence>
<dbReference type="Pfam" id="PF11716">
    <property type="entry name" value="MDMPI_N"/>
    <property type="match status" value="1"/>
</dbReference>
<dbReference type="InterPro" id="IPR017517">
    <property type="entry name" value="Maleyloyr_isom"/>
</dbReference>
<protein>
    <submittedName>
        <fullName evidence="3">Uncharacterized protein (TIGR03083 family)</fullName>
    </submittedName>
</protein>
<dbReference type="InterPro" id="IPR010872">
    <property type="entry name" value="MDMPI_C-term_domain"/>
</dbReference>
<feature type="domain" description="Mycothiol-dependent maleylpyruvate isomerase metal-binding" evidence="2">
    <location>
        <begin position="8"/>
        <end position="134"/>
    </location>
</feature>
<name>A0A542EIL1_9MICO</name>
<evidence type="ECO:0000313" key="3">
    <source>
        <dbReference type="EMBL" id="TQJ15178.1"/>
    </source>
</evidence>
<keyword evidence="4" id="KW-1185">Reference proteome</keyword>